<feature type="compositionally biased region" description="Basic and acidic residues" evidence="1">
    <location>
        <begin position="60"/>
        <end position="72"/>
    </location>
</feature>
<gene>
    <name evidence="2" type="ORF">GCM10022267_56450</name>
</gene>
<evidence type="ECO:0000313" key="3">
    <source>
        <dbReference type="Proteomes" id="UP001500711"/>
    </source>
</evidence>
<keyword evidence="3" id="KW-1185">Reference proteome</keyword>
<sequence>MSPFFMTTSGLADANLPAAKVEELGWDGKRVGWAEIAEAAGARKFTYGMTDPSASNSGKRQADHTRYLEDRE</sequence>
<accession>A0ABP7BJW2</accession>
<evidence type="ECO:0000256" key="1">
    <source>
        <dbReference type="SAM" id="MobiDB-lite"/>
    </source>
</evidence>
<reference evidence="3" key="1">
    <citation type="journal article" date="2019" name="Int. J. Syst. Evol. Microbiol.">
        <title>The Global Catalogue of Microorganisms (GCM) 10K type strain sequencing project: providing services to taxonomists for standard genome sequencing and annotation.</title>
        <authorList>
            <consortium name="The Broad Institute Genomics Platform"/>
            <consortium name="The Broad Institute Genome Sequencing Center for Infectious Disease"/>
            <person name="Wu L."/>
            <person name="Ma J."/>
        </authorList>
    </citation>
    <scope>NUCLEOTIDE SEQUENCE [LARGE SCALE GENOMIC DNA]</scope>
    <source>
        <strain evidence="3">JCM 17494</strain>
    </source>
</reference>
<name>A0ABP7BJW2_9PSEU</name>
<dbReference type="RefSeq" id="WP_346133137.1">
    <property type="nucleotide sequence ID" value="NZ_BAABBE010000017.1"/>
</dbReference>
<feature type="region of interest" description="Disordered" evidence="1">
    <location>
        <begin position="47"/>
        <end position="72"/>
    </location>
</feature>
<comment type="caution">
    <text evidence="2">The sequence shown here is derived from an EMBL/GenBank/DDBJ whole genome shotgun (WGS) entry which is preliminary data.</text>
</comment>
<protein>
    <submittedName>
        <fullName evidence="2">Uncharacterized protein</fullName>
    </submittedName>
</protein>
<evidence type="ECO:0000313" key="2">
    <source>
        <dbReference type="EMBL" id="GAA3662945.1"/>
    </source>
</evidence>
<organism evidence="2 3">
    <name type="scientific">Lentzea roselyniae</name>
    <dbReference type="NCBI Taxonomy" id="531940"/>
    <lineage>
        <taxon>Bacteria</taxon>
        <taxon>Bacillati</taxon>
        <taxon>Actinomycetota</taxon>
        <taxon>Actinomycetes</taxon>
        <taxon>Pseudonocardiales</taxon>
        <taxon>Pseudonocardiaceae</taxon>
        <taxon>Lentzea</taxon>
    </lineage>
</organism>
<proteinExistence type="predicted"/>
<dbReference type="EMBL" id="BAABBE010000017">
    <property type="protein sequence ID" value="GAA3662945.1"/>
    <property type="molecule type" value="Genomic_DNA"/>
</dbReference>
<dbReference type="Proteomes" id="UP001500711">
    <property type="component" value="Unassembled WGS sequence"/>
</dbReference>